<dbReference type="InterPro" id="IPR004570">
    <property type="entry name" value="Phosphatidylglycerol_P_synth"/>
</dbReference>
<comment type="function">
    <text evidence="1">This protein catalyzes the committed step to the synthesis of the acidic phospholipids.</text>
</comment>
<keyword evidence="7" id="KW-0444">Lipid biosynthesis</keyword>
<proteinExistence type="inferred from homology"/>
<keyword evidence="9 18" id="KW-0812">Transmembrane</keyword>
<reference evidence="20" key="1">
    <citation type="journal article" date="2019" name="Int. J. Syst. Evol. Microbiol.">
        <title>The Global Catalogue of Microorganisms (GCM) 10K type strain sequencing project: providing services to taxonomists for standard genome sequencing and annotation.</title>
        <authorList>
            <consortium name="The Broad Institute Genomics Platform"/>
            <consortium name="The Broad Institute Genome Sequencing Center for Infectious Disease"/>
            <person name="Wu L."/>
            <person name="Ma J."/>
        </authorList>
    </citation>
    <scope>NUCLEOTIDE SEQUENCE [LARGE SCALE GENOMIC DNA]</scope>
    <source>
        <strain evidence="20">JCM 1407</strain>
    </source>
</reference>
<protein>
    <recommendedName>
        <fullName evidence="6 16">CDP-diacylglycerol--glycerol-3-phosphate 3-phosphatidyltransferase</fullName>
        <ecNumber evidence="5 16">2.7.8.5</ecNumber>
    </recommendedName>
</protein>
<keyword evidence="11" id="KW-0443">Lipid metabolism</keyword>
<evidence type="ECO:0000256" key="17">
    <source>
        <dbReference type="RuleBase" id="RU003750"/>
    </source>
</evidence>
<name>A0ABP3ULM3_9CLOT</name>
<evidence type="ECO:0000256" key="6">
    <source>
        <dbReference type="ARBA" id="ARBA00014944"/>
    </source>
</evidence>
<sequence>MNLANKLTILRIFLVPIFLVFITIKDIPYGTVIATAIFIIASITDKLDGYIARSRNQVTKFGKFMDPLADKLLVTAALICLVDFQIIPGVVAIIIIAREFAVTGLRTIASSEGIVIAASKWGKLKTVIQIIAIIFGLVNLNYHNNISILNFIMDVTNKNLQTITDFMMILAAIITIISGVDYFVKNKEVIRHDK</sequence>
<dbReference type="Proteomes" id="UP001501510">
    <property type="component" value="Unassembled WGS sequence"/>
</dbReference>
<feature type="transmembrane region" description="Helical" evidence="18">
    <location>
        <begin position="163"/>
        <end position="184"/>
    </location>
</feature>
<dbReference type="NCBIfam" id="TIGR00560">
    <property type="entry name" value="pgsA"/>
    <property type="match status" value="1"/>
</dbReference>
<comment type="similarity">
    <text evidence="4 17">Belongs to the CDP-alcohol phosphatidyltransferase class-I family.</text>
</comment>
<keyword evidence="13" id="KW-0594">Phospholipid biosynthesis</keyword>
<evidence type="ECO:0000256" key="10">
    <source>
        <dbReference type="ARBA" id="ARBA00022989"/>
    </source>
</evidence>
<keyword evidence="14" id="KW-1208">Phospholipid metabolism</keyword>
<evidence type="ECO:0000256" key="8">
    <source>
        <dbReference type="ARBA" id="ARBA00022679"/>
    </source>
</evidence>
<dbReference type="InterPro" id="IPR048254">
    <property type="entry name" value="CDP_ALCOHOL_P_TRANSF_CS"/>
</dbReference>
<evidence type="ECO:0000256" key="1">
    <source>
        <dbReference type="ARBA" id="ARBA00003973"/>
    </source>
</evidence>
<feature type="transmembrane region" description="Helical" evidence="18">
    <location>
        <begin position="12"/>
        <end position="40"/>
    </location>
</feature>
<keyword evidence="20" id="KW-1185">Reference proteome</keyword>
<evidence type="ECO:0000256" key="13">
    <source>
        <dbReference type="ARBA" id="ARBA00023209"/>
    </source>
</evidence>
<evidence type="ECO:0000256" key="4">
    <source>
        <dbReference type="ARBA" id="ARBA00010441"/>
    </source>
</evidence>
<dbReference type="Pfam" id="PF01066">
    <property type="entry name" value="CDP-OH_P_transf"/>
    <property type="match status" value="1"/>
</dbReference>
<feature type="transmembrane region" description="Helical" evidence="18">
    <location>
        <begin position="126"/>
        <end position="143"/>
    </location>
</feature>
<evidence type="ECO:0000256" key="15">
    <source>
        <dbReference type="ARBA" id="ARBA00048586"/>
    </source>
</evidence>
<evidence type="ECO:0000256" key="11">
    <source>
        <dbReference type="ARBA" id="ARBA00023098"/>
    </source>
</evidence>
<feature type="transmembrane region" description="Helical" evidence="18">
    <location>
        <begin position="72"/>
        <end position="97"/>
    </location>
</feature>
<evidence type="ECO:0000256" key="16">
    <source>
        <dbReference type="NCBIfam" id="TIGR00560"/>
    </source>
</evidence>
<accession>A0ABP3ULM3</accession>
<dbReference type="EC" id="2.7.8.5" evidence="5 16"/>
<comment type="catalytic activity">
    <reaction evidence="15">
        <text>a CDP-1,2-diacyl-sn-glycerol + sn-glycerol 3-phosphate = a 1,2-diacyl-sn-glycero-3-phospho-(1'-sn-glycero-3'-phosphate) + CMP + H(+)</text>
        <dbReference type="Rhea" id="RHEA:12593"/>
        <dbReference type="ChEBI" id="CHEBI:15378"/>
        <dbReference type="ChEBI" id="CHEBI:57597"/>
        <dbReference type="ChEBI" id="CHEBI:58332"/>
        <dbReference type="ChEBI" id="CHEBI:60110"/>
        <dbReference type="ChEBI" id="CHEBI:60377"/>
        <dbReference type="EC" id="2.7.8.5"/>
    </reaction>
</comment>
<comment type="pathway">
    <text evidence="3">Phospholipid metabolism; phosphatidylglycerol biosynthesis; phosphatidylglycerol from CDP-diacylglycerol: step 1/2.</text>
</comment>
<evidence type="ECO:0000313" key="19">
    <source>
        <dbReference type="EMBL" id="GAA0735040.1"/>
    </source>
</evidence>
<dbReference type="PANTHER" id="PTHR14269:SF62">
    <property type="entry name" value="CDP-DIACYLGLYCEROL--GLYCEROL-3-PHOSPHATE 3-PHOSPHATIDYLTRANSFERASE 1, CHLOROPLASTIC"/>
    <property type="match status" value="1"/>
</dbReference>
<dbReference type="InterPro" id="IPR043130">
    <property type="entry name" value="CDP-OH_PTrfase_TM_dom"/>
</dbReference>
<evidence type="ECO:0000256" key="18">
    <source>
        <dbReference type="SAM" id="Phobius"/>
    </source>
</evidence>
<keyword evidence="12 18" id="KW-0472">Membrane</keyword>
<organism evidence="19 20">
    <name type="scientific">Clostridium oceanicum</name>
    <dbReference type="NCBI Taxonomy" id="1543"/>
    <lineage>
        <taxon>Bacteria</taxon>
        <taxon>Bacillati</taxon>
        <taxon>Bacillota</taxon>
        <taxon>Clostridia</taxon>
        <taxon>Eubacteriales</taxon>
        <taxon>Clostridiaceae</taxon>
        <taxon>Clostridium</taxon>
    </lineage>
</organism>
<dbReference type="InterPro" id="IPR000462">
    <property type="entry name" value="CDP-OH_P_trans"/>
</dbReference>
<evidence type="ECO:0000256" key="12">
    <source>
        <dbReference type="ARBA" id="ARBA00023136"/>
    </source>
</evidence>
<evidence type="ECO:0000256" key="5">
    <source>
        <dbReference type="ARBA" id="ARBA00013170"/>
    </source>
</evidence>
<dbReference type="EMBL" id="BAAACG010000006">
    <property type="protein sequence ID" value="GAA0735040.1"/>
    <property type="molecule type" value="Genomic_DNA"/>
</dbReference>
<dbReference type="PIRSF" id="PIRSF000847">
    <property type="entry name" value="Phos_ph_gly_syn"/>
    <property type="match status" value="1"/>
</dbReference>
<dbReference type="PANTHER" id="PTHR14269">
    <property type="entry name" value="CDP-DIACYLGLYCEROL--GLYCEROL-3-PHOSPHATE 3-PHOSPHATIDYLTRANSFERASE-RELATED"/>
    <property type="match status" value="1"/>
</dbReference>
<keyword evidence="10 18" id="KW-1133">Transmembrane helix</keyword>
<evidence type="ECO:0000256" key="14">
    <source>
        <dbReference type="ARBA" id="ARBA00023264"/>
    </source>
</evidence>
<comment type="subcellular location">
    <subcellularLocation>
        <location evidence="2">Membrane</location>
        <topology evidence="2">Multi-pass membrane protein</topology>
    </subcellularLocation>
</comment>
<dbReference type="Gene3D" id="1.20.120.1760">
    <property type="match status" value="1"/>
</dbReference>
<comment type="caution">
    <text evidence="19">The sequence shown here is derived from an EMBL/GenBank/DDBJ whole genome shotgun (WGS) entry which is preliminary data.</text>
</comment>
<dbReference type="PROSITE" id="PS00379">
    <property type="entry name" value="CDP_ALCOHOL_P_TRANSF"/>
    <property type="match status" value="1"/>
</dbReference>
<evidence type="ECO:0000256" key="3">
    <source>
        <dbReference type="ARBA" id="ARBA00005042"/>
    </source>
</evidence>
<evidence type="ECO:0000256" key="9">
    <source>
        <dbReference type="ARBA" id="ARBA00022692"/>
    </source>
</evidence>
<evidence type="ECO:0000256" key="7">
    <source>
        <dbReference type="ARBA" id="ARBA00022516"/>
    </source>
</evidence>
<dbReference type="RefSeq" id="WP_343759143.1">
    <property type="nucleotide sequence ID" value="NZ_BAAACG010000006.1"/>
</dbReference>
<evidence type="ECO:0000256" key="2">
    <source>
        <dbReference type="ARBA" id="ARBA00004141"/>
    </source>
</evidence>
<keyword evidence="8 17" id="KW-0808">Transferase</keyword>
<gene>
    <name evidence="19" type="primary">pgsA</name>
    <name evidence="19" type="ORF">GCM10008906_08100</name>
</gene>
<dbReference type="InterPro" id="IPR050324">
    <property type="entry name" value="CDP-alcohol_PTase-I"/>
</dbReference>
<evidence type="ECO:0000313" key="20">
    <source>
        <dbReference type="Proteomes" id="UP001501510"/>
    </source>
</evidence>